<evidence type="ECO:0000313" key="3">
    <source>
        <dbReference type="EMBL" id="OQS01269.1"/>
    </source>
</evidence>
<organism evidence="3 4">
    <name type="scientific">Achlya hypogyna</name>
    <name type="common">Oomycete</name>
    <name type="synonym">Protoachlya hypogyna</name>
    <dbReference type="NCBI Taxonomy" id="1202772"/>
    <lineage>
        <taxon>Eukaryota</taxon>
        <taxon>Sar</taxon>
        <taxon>Stramenopiles</taxon>
        <taxon>Oomycota</taxon>
        <taxon>Saprolegniomycetes</taxon>
        <taxon>Saprolegniales</taxon>
        <taxon>Achlyaceae</taxon>
        <taxon>Achlya</taxon>
    </lineage>
</organism>
<evidence type="ECO:0000256" key="2">
    <source>
        <dbReference type="SAM" id="MobiDB-lite"/>
    </source>
</evidence>
<reference evidence="3 4" key="1">
    <citation type="journal article" date="2014" name="Genome Biol. Evol.">
        <title>The secreted proteins of Achlya hypogyna and Thraustotheca clavata identify the ancestral oomycete secretome and reveal gene acquisitions by horizontal gene transfer.</title>
        <authorList>
            <person name="Misner I."/>
            <person name="Blouin N."/>
            <person name="Leonard G."/>
            <person name="Richards T.A."/>
            <person name="Lane C.E."/>
        </authorList>
    </citation>
    <scope>NUCLEOTIDE SEQUENCE [LARGE SCALE GENOMIC DNA]</scope>
    <source>
        <strain evidence="3 4">ATCC 48635</strain>
    </source>
</reference>
<protein>
    <recommendedName>
        <fullName evidence="5">WW domain-containing protein</fullName>
    </recommendedName>
</protein>
<dbReference type="STRING" id="1202772.A0A1V9ZTF3"/>
<sequence>MRPARGLRHARRFDHIAETAHGRMYFHDVRSETDEARRRQRVSPKRPRHPPSVVPGKLVGVDPPRRSIPPPRVVVRHEPVDFLALRRTRSSKDALVRTRDIVREILAPASQEKSSVPAVNAIKERIATLAAATFQMQPPLSPVVYAPDPADEATAAAVRAQNVAATSELRQLAHLRTDVERACASDAAVIRSVLDDARANISCMYMFTPSFRLWTRAKTRSALERWQAYTAWHRAEEARLQKLTHHAVPIQRAFRSRRQAQRGRRDRLALRQIQWMAAVTIQAWLRRHVASLEVQRLREAAVAVALQSAWRGQLGRRRVRSLLRGRLRELLRQLSPTGSLYRLAAMYRGDTRATIAHFLSLAEDTPVALGSQPPPPTAPATIRQLHEAGRELQAFVASRQQEVAHVQRQHALLRTLRLSAAVAHDVATKTQLLNDAIARHHRASERLLMYKEDSEEKERCRAQTNAEGTALYRHALRERRAEKEACLAMHMQEMQTRHYVAEERWRTADLRRRLGEVNKVDAWRQAQENAAAADARQLVSDLAEKRAEAREAAARARQARLAAWQIKTEEDAKWLHARMAAREEAQRQEKAARRAVKCQRQAAQLQRSRELARRRQTKHEELVREEAARAALQLEDAAMRRLAGERKKAEEARLWAALREDAQRAHPDPLALDPESLPLCQQLEQERRGRLAMEREEAETRVVLAAAAKHKFFAAARVRKQRLEAERRLEAKALAAMEAEETRERARLAALSRAEEYARTLVAMQAADDAYNRKQAERLFEARCRKLMHDEEMRLHRLYTEVLHRERLRERKERHKMHNEELAMHRLLEELERQRLRALEKTQRVEMCVEDARAHQWRTLEAEGARIGCAIWRPIEDKTLQAYVVVYPTLLRWNVQFAQLVAGLRGDPPWPHVSWTPQVAEEEAPTEPTRAQELWCRVRYHYLKRTQALRTAQQGYAELSAGQLDKAQRTLRIAFRNGCKSAQLVRAIGKCYVQLYERHYRDHDLRMGCVWYTKASKRLELSISPTYLVEYAQALYLSGALQHAAEVLATVIKGFPTFAQLPRVIFRAAMLLLALDMHDQSKDYLLYLLEAPPPPWTDAELMFVIARLYFLDDDLKHAAFAFDDAYRRWKLQWAGSGRRLHYGSYKAWLADAGVWRELATKALHHREYVLAKDLFQQTIKRRVDEVARDVDAWSLDWFHLAQCHTGLRDRPSAAIAVRHWLEHHPYMDQLLRRCQLWPTGRWASMGLVPLPAHAEIEVDADPEAAAMAPPKTPLLAKRRRQYQQRHRTVKKQKKKKLPPKRTTAELREWTAVEDPNTHTTFYFHEKSFEVLWTRPV</sequence>
<feature type="region of interest" description="Disordered" evidence="2">
    <location>
        <begin position="31"/>
        <end position="65"/>
    </location>
</feature>
<feature type="region of interest" description="Disordered" evidence="2">
    <location>
        <begin position="1283"/>
        <end position="1302"/>
    </location>
</feature>
<feature type="compositionally biased region" description="Basic residues" evidence="2">
    <location>
        <begin position="38"/>
        <end position="49"/>
    </location>
</feature>
<dbReference type="PROSITE" id="PS50096">
    <property type="entry name" value="IQ"/>
    <property type="match status" value="1"/>
</dbReference>
<dbReference type="InterPro" id="IPR000048">
    <property type="entry name" value="IQ_motif_EF-hand-BS"/>
</dbReference>
<dbReference type="Gene3D" id="1.20.5.190">
    <property type="match status" value="1"/>
</dbReference>
<feature type="compositionally biased region" description="Basic residues" evidence="2">
    <location>
        <begin position="1283"/>
        <end position="1299"/>
    </location>
</feature>
<feature type="coiled-coil region" evidence="1">
    <location>
        <begin position="720"/>
        <end position="754"/>
    </location>
</feature>
<evidence type="ECO:0008006" key="5">
    <source>
        <dbReference type="Google" id="ProtNLM"/>
    </source>
</evidence>
<name>A0A1V9ZTF3_ACHHY</name>
<keyword evidence="1" id="KW-0175">Coiled coil</keyword>
<gene>
    <name evidence="3" type="ORF">ACHHYP_01500</name>
</gene>
<evidence type="ECO:0000313" key="4">
    <source>
        <dbReference type="Proteomes" id="UP000243579"/>
    </source>
</evidence>
<comment type="caution">
    <text evidence="3">The sequence shown here is derived from an EMBL/GenBank/DDBJ whole genome shotgun (WGS) entry which is preliminary data.</text>
</comment>
<proteinExistence type="predicted"/>
<evidence type="ECO:0000256" key="1">
    <source>
        <dbReference type="SAM" id="Coils"/>
    </source>
</evidence>
<feature type="coiled-coil region" evidence="1">
    <location>
        <begin position="532"/>
        <end position="615"/>
    </location>
</feature>
<dbReference type="OrthoDB" id="426293at2759"/>
<dbReference type="EMBL" id="JNBR01000011">
    <property type="protein sequence ID" value="OQS01269.1"/>
    <property type="molecule type" value="Genomic_DNA"/>
</dbReference>
<dbReference type="Proteomes" id="UP000243579">
    <property type="component" value="Unassembled WGS sequence"/>
</dbReference>
<dbReference type="SMART" id="SM00015">
    <property type="entry name" value="IQ"/>
    <property type="match status" value="2"/>
</dbReference>
<accession>A0A1V9ZTF3</accession>
<keyword evidence="4" id="KW-1185">Reference proteome</keyword>